<sequence>MIPKDVWGRIIRDYLEWDVELIERNIKYTIPKVQRALVIIGPRRAGKTYFMFQIIKELLKQGVRKEETVYINLEDPRLIDTSLEDLLGFLDVYYSQFPENVKKYNHFFLDEIQTVKNWEKFVRFLLDKNQRVVVSGSSSRLLSKEIATELRGRSIPIKVYPFSFKEILISHGIKLDTFYSTYEEAKIKKLLRQYLLWGGYPEVVLDFSLRRDILQEIVDLTIYRDIIERWRVTNIKALRVLFKMLAFSSHLSISKAYKNLKGIGIEVGKTTVANYLEYLDDSLIFYALKPLVKSYKLQELYGFKPYLVDNGLLAVLGIEDEGKLLENLVFVELLKAGLEPNRDLYYYRTRDNKEVDFVLKEKKGVKEIVQVTYEINDNNYEREVSALIKASRELGCNDLLIITWDQEEVIKEKGKEIKIVPLWKWLLSR</sequence>
<evidence type="ECO:0000313" key="3">
    <source>
        <dbReference type="EMBL" id="USH00414.1"/>
    </source>
</evidence>
<feature type="domain" description="AAA" evidence="1">
    <location>
        <begin position="34"/>
        <end position="168"/>
    </location>
</feature>
<evidence type="ECO:0000259" key="1">
    <source>
        <dbReference type="Pfam" id="PF13173"/>
    </source>
</evidence>
<dbReference type="KEGG" id="thei:K1720_02810"/>
<dbReference type="Proteomes" id="UP001056425">
    <property type="component" value="Chromosome"/>
</dbReference>
<gene>
    <name evidence="3" type="ORF">K1720_02810</name>
</gene>
<dbReference type="PANTHER" id="PTHR33295:SF21">
    <property type="entry name" value="ATPASE, AAA SUPERFAMILY-RELATED"/>
    <property type="match status" value="1"/>
</dbReference>
<keyword evidence="4" id="KW-1185">Reference proteome</keyword>
<protein>
    <submittedName>
        <fullName evidence="3">ATP-binding protein</fullName>
    </submittedName>
</protein>
<feature type="domain" description="DUF4143" evidence="2">
    <location>
        <begin position="224"/>
        <end position="371"/>
    </location>
</feature>
<accession>A0A9E7SCT7</accession>
<reference evidence="3 4" key="1">
    <citation type="submission" date="2021-08" db="EMBL/GenBank/DDBJ databases">
        <title>Thermococcus onnuriiensis IOH2.</title>
        <authorList>
            <person name="Park Y.-J."/>
        </authorList>
    </citation>
    <scope>NUCLEOTIDE SEQUENCE [LARGE SCALE GENOMIC DNA]</scope>
    <source>
        <strain evidence="3 4">IOH2</strain>
    </source>
</reference>
<name>A0A9E7SCT7_9EURY</name>
<dbReference type="InterPro" id="IPR027417">
    <property type="entry name" value="P-loop_NTPase"/>
</dbReference>
<dbReference type="InterPro" id="IPR025420">
    <property type="entry name" value="DUF4143"/>
</dbReference>
<evidence type="ECO:0000313" key="4">
    <source>
        <dbReference type="Proteomes" id="UP001056425"/>
    </source>
</evidence>
<dbReference type="PANTHER" id="PTHR33295">
    <property type="entry name" value="ATPASE"/>
    <property type="match status" value="1"/>
</dbReference>
<dbReference type="Pfam" id="PF13173">
    <property type="entry name" value="AAA_14"/>
    <property type="match status" value="1"/>
</dbReference>
<dbReference type="SUPFAM" id="SSF52540">
    <property type="entry name" value="P-loop containing nucleoside triphosphate hydrolases"/>
    <property type="match status" value="1"/>
</dbReference>
<organism evidence="3 4">
    <name type="scientific">Thermococcus argininiproducens</name>
    <dbReference type="NCBI Taxonomy" id="2866384"/>
    <lineage>
        <taxon>Archaea</taxon>
        <taxon>Methanobacteriati</taxon>
        <taxon>Methanobacteriota</taxon>
        <taxon>Thermococci</taxon>
        <taxon>Thermococcales</taxon>
        <taxon>Thermococcaceae</taxon>
        <taxon>Thermococcus</taxon>
    </lineage>
</organism>
<dbReference type="EMBL" id="CP080572">
    <property type="protein sequence ID" value="USH00414.1"/>
    <property type="molecule type" value="Genomic_DNA"/>
</dbReference>
<dbReference type="GeneID" id="72777240"/>
<dbReference type="InterPro" id="IPR041682">
    <property type="entry name" value="AAA_14"/>
</dbReference>
<dbReference type="GO" id="GO:0005524">
    <property type="term" value="F:ATP binding"/>
    <property type="evidence" value="ECO:0007669"/>
    <property type="project" value="UniProtKB-KW"/>
</dbReference>
<proteinExistence type="predicted"/>
<dbReference type="AlphaFoldDB" id="A0A9E7SCT7"/>
<keyword evidence="3" id="KW-0547">Nucleotide-binding</keyword>
<keyword evidence="3" id="KW-0067">ATP-binding</keyword>
<evidence type="ECO:0000259" key="2">
    <source>
        <dbReference type="Pfam" id="PF13635"/>
    </source>
</evidence>
<dbReference type="RefSeq" id="WP_251949706.1">
    <property type="nucleotide sequence ID" value="NZ_CP080572.1"/>
</dbReference>
<dbReference type="Gene3D" id="3.40.50.300">
    <property type="entry name" value="P-loop containing nucleotide triphosphate hydrolases"/>
    <property type="match status" value="1"/>
</dbReference>
<dbReference type="Pfam" id="PF13635">
    <property type="entry name" value="DUF4143"/>
    <property type="match status" value="1"/>
</dbReference>